<dbReference type="AlphaFoldDB" id="A0A9D4IJH2"/>
<dbReference type="EMBL" id="JAIWYP010000009">
    <property type="protein sequence ID" value="KAH3774877.1"/>
    <property type="molecule type" value="Genomic_DNA"/>
</dbReference>
<protein>
    <recommendedName>
        <fullName evidence="3">DEAD/DEAH box helicase domain-containing protein</fullName>
    </recommendedName>
</protein>
<proteinExistence type="predicted"/>
<organism evidence="1 2">
    <name type="scientific">Dreissena polymorpha</name>
    <name type="common">Zebra mussel</name>
    <name type="synonym">Mytilus polymorpha</name>
    <dbReference type="NCBI Taxonomy" id="45954"/>
    <lineage>
        <taxon>Eukaryota</taxon>
        <taxon>Metazoa</taxon>
        <taxon>Spiralia</taxon>
        <taxon>Lophotrochozoa</taxon>
        <taxon>Mollusca</taxon>
        <taxon>Bivalvia</taxon>
        <taxon>Autobranchia</taxon>
        <taxon>Heteroconchia</taxon>
        <taxon>Euheterodonta</taxon>
        <taxon>Imparidentia</taxon>
        <taxon>Neoheterodontei</taxon>
        <taxon>Myida</taxon>
        <taxon>Dreissenoidea</taxon>
        <taxon>Dreissenidae</taxon>
        <taxon>Dreissena</taxon>
    </lineage>
</organism>
<sequence>MAAYVNAIERVKEKYGLNVTLKPQQTDIISYLLDGCDVFGLLPTGFGKSMTYIFVPLILDECFLLRN</sequence>
<name>A0A9D4IJH2_DREPO</name>
<dbReference type="SUPFAM" id="SSF52540">
    <property type="entry name" value="P-loop containing nucleoside triphosphate hydrolases"/>
    <property type="match status" value="1"/>
</dbReference>
<reference evidence="1" key="1">
    <citation type="journal article" date="2019" name="bioRxiv">
        <title>The Genome of the Zebra Mussel, Dreissena polymorpha: A Resource for Invasive Species Research.</title>
        <authorList>
            <person name="McCartney M.A."/>
            <person name="Auch B."/>
            <person name="Kono T."/>
            <person name="Mallez S."/>
            <person name="Zhang Y."/>
            <person name="Obille A."/>
            <person name="Becker A."/>
            <person name="Abrahante J.E."/>
            <person name="Garbe J."/>
            <person name="Badalamenti J.P."/>
            <person name="Herman A."/>
            <person name="Mangelson H."/>
            <person name="Liachko I."/>
            <person name="Sullivan S."/>
            <person name="Sone E.D."/>
            <person name="Koren S."/>
            <person name="Silverstein K.A.T."/>
            <person name="Beckman K.B."/>
            <person name="Gohl D.M."/>
        </authorList>
    </citation>
    <scope>NUCLEOTIDE SEQUENCE</scope>
    <source>
        <strain evidence="1">Duluth1</strain>
        <tissue evidence="1">Whole animal</tissue>
    </source>
</reference>
<evidence type="ECO:0008006" key="3">
    <source>
        <dbReference type="Google" id="ProtNLM"/>
    </source>
</evidence>
<reference evidence="1" key="2">
    <citation type="submission" date="2020-11" db="EMBL/GenBank/DDBJ databases">
        <authorList>
            <person name="McCartney M.A."/>
            <person name="Auch B."/>
            <person name="Kono T."/>
            <person name="Mallez S."/>
            <person name="Becker A."/>
            <person name="Gohl D.M."/>
            <person name="Silverstein K.A.T."/>
            <person name="Koren S."/>
            <person name="Bechman K.B."/>
            <person name="Herman A."/>
            <person name="Abrahante J.E."/>
            <person name="Garbe J."/>
        </authorList>
    </citation>
    <scope>NUCLEOTIDE SEQUENCE</scope>
    <source>
        <strain evidence="1">Duluth1</strain>
        <tissue evidence="1">Whole animal</tissue>
    </source>
</reference>
<dbReference type="Proteomes" id="UP000828390">
    <property type="component" value="Unassembled WGS sequence"/>
</dbReference>
<dbReference type="Gene3D" id="3.40.50.300">
    <property type="entry name" value="P-loop containing nucleotide triphosphate hydrolases"/>
    <property type="match status" value="1"/>
</dbReference>
<accession>A0A9D4IJH2</accession>
<gene>
    <name evidence="1" type="ORF">DPMN_176271</name>
</gene>
<keyword evidence="2" id="KW-1185">Reference proteome</keyword>
<dbReference type="InterPro" id="IPR027417">
    <property type="entry name" value="P-loop_NTPase"/>
</dbReference>
<evidence type="ECO:0000313" key="1">
    <source>
        <dbReference type="EMBL" id="KAH3774877.1"/>
    </source>
</evidence>
<comment type="caution">
    <text evidence="1">The sequence shown here is derived from an EMBL/GenBank/DDBJ whole genome shotgun (WGS) entry which is preliminary data.</text>
</comment>
<evidence type="ECO:0000313" key="2">
    <source>
        <dbReference type="Proteomes" id="UP000828390"/>
    </source>
</evidence>